<accession>A0A0J6EFE4</accession>
<keyword evidence="1" id="KW-1133">Transmembrane helix</keyword>
<dbReference type="Proteomes" id="UP000036168">
    <property type="component" value="Unassembled WGS sequence"/>
</dbReference>
<organism evidence="2 4">
    <name type="scientific">Bacillus glycinifermentans</name>
    <dbReference type="NCBI Taxonomy" id="1664069"/>
    <lineage>
        <taxon>Bacteria</taxon>
        <taxon>Bacillati</taxon>
        <taxon>Bacillota</taxon>
        <taxon>Bacilli</taxon>
        <taxon>Bacillales</taxon>
        <taxon>Bacillaceae</taxon>
        <taxon>Bacillus</taxon>
    </lineage>
</organism>
<evidence type="ECO:0000313" key="3">
    <source>
        <dbReference type="EMBL" id="MEC0486471.1"/>
    </source>
</evidence>
<proteinExistence type="predicted"/>
<dbReference type="EMBL" id="JARRTL010000018">
    <property type="protein sequence ID" value="MEC0486471.1"/>
    <property type="molecule type" value="Genomic_DNA"/>
</dbReference>
<keyword evidence="5" id="KW-1185">Reference proteome</keyword>
<keyword evidence="1" id="KW-0472">Membrane</keyword>
<comment type="caution">
    <text evidence="2">The sequence shown here is derived from an EMBL/GenBank/DDBJ whole genome shotgun (WGS) entry which is preliminary data.</text>
</comment>
<dbReference type="EMBL" id="LECW02000035">
    <property type="protein sequence ID" value="KRT92027.1"/>
    <property type="molecule type" value="Genomic_DNA"/>
</dbReference>
<evidence type="ECO:0000313" key="4">
    <source>
        <dbReference type="Proteomes" id="UP000036168"/>
    </source>
</evidence>
<gene>
    <name evidence="2" type="ORF">AB447_222805</name>
    <name evidence="3" type="ORF">P8828_16915</name>
</gene>
<evidence type="ECO:0008006" key="6">
    <source>
        <dbReference type="Google" id="ProtNLM"/>
    </source>
</evidence>
<feature type="transmembrane region" description="Helical" evidence="1">
    <location>
        <begin position="104"/>
        <end position="123"/>
    </location>
</feature>
<keyword evidence="1" id="KW-0812">Transmembrane</keyword>
<dbReference type="RefSeq" id="WP_048355088.1">
    <property type="nucleotide sequence ID" value="NZ_CP023481.1"/>
</dbReference>
<dbReference type="STRING" id="1664069.BGLY_0859"/>
<evidence type="ECO:0000313" key="2">
    <source>
        <dbReference type="EMBL" id="KRT92027.1"/>
    </source>
</evidence>
<dbReference type="PATRIC" id="fig|1664069.3.peg.3248"/>
<dbReference type="AlphaFoldDB" id="A0A0J6ENN1"/>
<dbReference type="OrthoDB" id="6194834at2"/>
<protein>
    <recommendedName>
        <fullName evidence="6">DUF1700 domain-containing protein</fullName>
    </recommendedName>
</protein>
<reference evidence="2 4" key="1">
    <citation type="journal article" date="2015" name="Int. J. Syst. Evol. Microbiol.">
        <title>Bacillus glycinifermentans sp. nov., isolated from fermented soybean paste.</title>
        <authorList>
            <person name="Kim S.J."/>
            <person name="Dunlap C.A."/>
            <person name="Kwon S.W."/>
            <person name="Rooney A.P."/>
        </authorList>
    </citation>
    <scope>NUCLEOTIDE SEQUENCE [LARGE SCALE GENOMIC DNA]</scope>
    <source>
        <strain evidence="2 4">GO-13</strain>
    </source>
</reference>
<reference evidence="3 5" key="3">
    <citation type="submission" date="2023-03" db="EMBL/GenBank/DDBJ databases">
        <title>Agriculturally important microbes genome sequencing.</title>
        <authorList>
            <person name="Dunlap C."/>
        </authorList>
    </citation>
    <scope>NUCLEOTIDE SEQUENCE [LARGE SCALE GENOMIC DNA]</scope>
    <source>
        <strain evidence="3 5">CBP-3203</strain>
    </source>
</reference>
<accession>A0A0J6ENN1</accession>
<reference evidence="2" key="2">
    <citation type="submission" date="2015-10" db="EMBL/GenBank/DDBJ databases">
        <authorList>
            <person name="Gilbert D.G."/>
        </authorList>
    </citation>
    <scope>NUCLEOTIDE SEQUENCE</scope>
    <source>
        <strain evidence="2">GO-13</strain>
    </source>
</reference>
<evidence type="ECO:0000313" key="5">
    <source>
        <dbReference type="Proteomes" id="UP001341297"/>
    </source>
</evidence>
<dbReference type="Proteomes" id="UP001341297">
    <property type="component" value="Unassembled WGS sequence"/>
</dbReference>
<sequence length="184" mass="21212">MEDKMRYIIRDLLPLYREGLLSEETEEWFDEQVKNNPEYKKLVTETPPQKKSIDRRLSLYQILFTAISFFLALKMSLLNGSFGFILWYAVLGLLIYLFYRNVRIVFLFSFVPIFIWGITDSLAELAGGDAIEGATLGEYVISSIYGAVWLAAIHCLFAVVGSFIGWLCIKLTESRSCHEKENRI</sequence>
<evidence type="ECO:0000256" key="1">
    <source>
        <dbReference type="SAM" id="Phobius"/>
    </source>
</evidence>
<feature type="transmembrane region" description="Helical" evidence="1">
    <location>
        <begin position="57"/>
        <end position="75"/>
    </location>
</feature>
<feature type="transmembrane region" description="Helical" evidence="1">
    <location>
        <begin position="81"/>
        <end position="99"/>
    </location>
</feature>
<name>A0A0J6ENN1_9BACI</name>
<feature type="transmembrane region" description="Helical" evidence="1">
    <location>
        <begin position="143"/>
        <end position="169"/>
    </location>
</feature>